<gene>
    <name evidence="5" type="ORF">GCM10011600_08990</name>
</gene>
<reference evidence="5" key="1">
    <citation type="journal article" date="2014" name="Int. J. Syst. Evol. Microbiol.">
        <title>Complete genome sequence of Corynebacterium casei LMG S-19264T (=DSM 44701T), isolated from a smear-ripened cheese.</title>
        <authorList>
            <consortium name="US DOE Joint Genome Institute (JGI-PGF)"/>
            <person name="Walter F."/>
            <person name="Albersmeier A."/>
            <person name="Kalinowski J."/>
            <person name="Ruckert C."/>
        </authorList>
    </citation>
    <scope>NUCLEOTIDE SEQUENCE</scope>
    <source>
        <strain evidence="5">CGMCC 1.16548</strain>
    </source>
</reference>
<dbReference type="Pfam" id="PF01168">
    <property type="entry name" value="Ala_racemase_N"/>
    <property type="match status" value="1"/>
</dbReference>
<evidence type="ECO:0000256" key="2">
    <source>
        <dbReference type="PIRSR" id="PIRSR004848-1"/>
    </source>
</evidence>
<sequence>MTKFQPASLVRELADLGVRDVGENRHQEAVAKVAEVDDPRLAWHFVGQLQSNKAKAVRQYAATVHSVDRESLVAALASDDGRVLGAFLEIGLSDEPGRGGVDPQEAESLADRVLAAPGLRLLGVMGVAPLGVEPRRAFARLREVSERVRRVDPSATAISAGMSGDFREAIAEGATHLRIGTAITGNRPIPG</sequence>
<dbReference type="Gene3D" id="3.20.20.10">
    <property type="entry name" value="Alanine racemase"/>
    <property type="match status" value="1"/>
</dbReference>
<organism evidence="5 6">
    <name type="scientific">Pseudolysinimonas yzui</name>
    <dbReference type="NCBI Taxonomy" id="2708254"/>
    <lineage>
        <taxon>Bacteria</taxon>
        <taxon>Bacillati</taxon>
        <taxon>Actinomycetota</taxon>
        <taxon>Actinomycetes</taxon>
        <taxon>Micrococcales</taxon>
        <taxon>Microbacteriaceae</taxon>
        <taxon>Pseudolysinimonas</taxon>
    </lineage>
</organism>
<dbReference type="PANTHER" id="PTHR10146:SF14">
    <property type="entry name" value="PYRIDOXAL PHOSPHATE HOMEOSTASIS PROTEIN"/>
    <property type="match status" value="1"/>
</dbReference>
<dbReference type="Proteomes" id="UP000617531">
    <property type="component" value="Unassembled WGS sequence"/>
</dbReference>
<evidence type="ECO:0000256" key="3">
    <source>
        <dbReference type="RuleBase" id="RU004514"/>
    </source>
</evidence>
<proteinExistence type="inferred from homology"/>
<evidence type="ECO:0000313" key="6">
    <source>
        <dbReference type="Proteomes" id="UP000617531"/>
    </source>
</evidence>
<keyword evidence="6" id="KW-1185">Reference proteome</keyword>
<dbReference type="SUPFAM" id="SSF51419">
    <property type="entry name" value="PLP-binding barrel"/>
    <property type="match status" value="1"/>
</dbReference>
<feature type="domain" description="Alanine racemase N-terminal" evidence="4">
    <location>
        <begin position="10"/>
        <end position="188"/>
    </location>
</feature>
<evidence type="ECO:0000256" key="1">
    <source>
        <dbReference type="ARBA" id="ARBA00022898"/>
    </source>
</evidence>
<dbReference type="GO" id="GO:0030170">
    <property type="term" value="F:pyridoxal phosphate binding"/>
    <property type="evidence" value="ECO:0007669"/>
    <property type="project" value="InterPro"/>
</dbReference>
<name>A0A8J3LYT0_9MICO</name>
<dbReference type="EMBL" id="BNAI01000001">
    <property type="protein sequence ID" value="GHF10093.1"/>
    <property type="molecule type" value="Genomic_DNA"/>
</dbReference>
<comment type="similarity">
    <text evidence="3">Belongs to the pyridoxal phosphate-binding protein YggS/PROSC family.</text>
</comment>
<evidence type="ECO:0000259" key="4">
    <source>
        <dbReference type="Pfam" id="PF01168"/>
    </source>
</evidence>
<dbReference type="PROSITE" id="PS01211">
    <property type="entry name" value="UPF0001"/>
    <property type="match status" value="1"/>
</dbReference>
<dbReference type="CDD" id="cd00635">
    <property type="entry name" value="PLPDE_III_YBL036c_like"/>
    <property type="match status" value="1"/>
</dbReference>
<dbReference type="InterPro" id="IPR011078">
    <property type="entry name" value="PyrdxlP_homeostasis"/>
</dbReference>
<evidence type="ECO:0000313" key="5">
    <source>
        <dbReference type="EMBL" id="GHF10093.1"/>
    </source>
</evidence>
<dbReference type="PANTHER" id="PTHR10146">
    <property type="entry name" value="PROLINE SYNTHETASE CO-TRANSCRIBED BACTERIAL HOMOLOG PROTEIN"/>
    <property type="match status" value="1"/>
</dbReference>
<feature type="modified residue" description="N6-(pyridoxal phosphate)lysine" evidence="2">
    <location>
        <position position="3"/>
    </location>
</feature>
<keyword evidence="1 2" id="KW-0663">Pyridoxal phosphate</keyword>
<comment type="caution">
    <text evidence="5">The sequence shown here is derived from an EMBL/GenBank/DDBJ whole genome shotgun (WGS) entry which is preliminary data.</text>
</comment>
<dbReference type="PIRSF" id="PIRSF004848">
    <property type="entry name" value="YBL036c_PLPDEIII"/>
    <property type="match status" value="1"/>
</dbReference>
<reference evidence="5" key="2">
    <citation type="submission" date="2020-09" db="EMBL/GenBank/DDBJ databases">
        <authorList>
            <person name="Sun Q."/>
            <person name="Zhou Y."/>
        </authorList>
    </citation>
    <scope>NUCLEOTIDE SEQUENCE</scope>
    <source>
        <strain evidence="5">CGMCC 1.16548</strain>
    </source>
</reference>
<protein>
    <submittedName>
        <fullName evidence="5">YggS family pyridoxal phosphate enzyme</fullName>
    </submittedName>
</protein>
<dbReference type="AlphaFoldDB" id="A0A8J3LYT0"/>
<dbReference type="InterPro" id="IPR001608">
    <property type="entry name" value="Ala_racemase_N"/>
</dbReference>
<comment type="cofactor">
    <cofactor evidence="2">
        <name>pyridoxal 5'-phosphate</name>
        <dbReference type="ChEBI" id="CHEBI:597326"/>
    </cofactor>
</comment>
<dbReference type="InterPro" id="IPR029066">
    <property type="entry name" value="PLP-binding_barrel"/>
</dbReference>
<dbReference type="NCBIfam" id="TIGR00044">
    <property type="entry name" value="YggS family pyridoxal phosphate-dependent enzyme"/>
    <property type="match status" value="1"/>
</dbReference>
<accession>A0A8J3LYT0</accession>